<sequence length="178" mass="18910">MAAKACHGQGMGCPRHAKAMPWLPRLATAKAWAAKAKAWAAKACHGLRHVPRLPRHGLPMAKACAAKAMPWLPRLATAKAWAAQGQGMCCQGNAMAAKACHGQGMGCPCQGMCCQGYAMAAKACHGQGMGQAHAARHVLLKGTPWFVSQEHSISLQQSHTNNTQFEQSNPIGWIPLDL</sequence>
<proteinExistence type="predicted"/>
<accession>A0A2N9HHW7</accession>
<dbReference type="AlphaFoldDB" id="A0A2N9HHW7"/>
<organism evidence="1">
    <name type="scientific">Fagus sylvatica</name>
    <name type="common">Beechnut</name>
    <dbReference type="NCBI Taxonomy" id="28930"/>
    <lineage>
        <taxon>Eukaryota</taxon>
        <taxon>Viridiplantae</taxon>
        <taxon>Streptophyta</taxon>
        <taxon>Embryophyta</taxon>
        <taxon>Tracheophyta</taxon>
        <taxon>Spermatophyta</taxon>
        <taxon>Magnoliopsida</taxon>
        <taxon>eudicotyledons</taxon>
        <taxon>Gunneridae</taxon>
        <taxon>Pentapetalae</taxon>
        <taxon>rosids</taxon>
        <taxon>fabids</taxon>
        <taxon>Fagales</taxon>
        <taxon>Fagaceae</taxon>
        <taxon>Fagus</taxon>
    </lineage>
</organism>
<gene>
    <name evidence="1" type="ORF">FSB_LOCUS39101</name>
</gene>
<name>A0A2N9HHW7_FAGSY</name>
<dbReference type="EMBL" id="OIVN01003442">
    <property type="protein sequence ID" value="SPD11219.1"/>
    <property type="molecule type" value="Genomic_DNA"/>
</dbReference>
<protein>
    <submittedName>
        <fullName evidence="1">Uncharacterized protein</fullName>
    </submittedName>
</protein>
<evidence type="ECO:0000313" key="1">
    <source>
        <dbReference type="EMBL" id="SPD11219.1"/>
    </source>
</evidence>
<reference evidence="1" key="1">
    <citation type="submission" date="2018-02" db="EMBL/GenBank/DDBJ databases">
        <authorList>
            <person name="Cohen D.B."/>
            <person name="Kent A.D."/>
        </authorList>
    </citation>
    <scope>NUCLEOTIDE SEQUENCE</scope>
</reference>